<accession>A0A510JE49</accession>
<protein>
    <submittedName>
        <fullName evidence="1">Uncharacterized protein</fullName>
    </submittedName>
</protein>
<evidence type="ECO:0000313" key="1">
    <source>
        <dbReference type="EMBL" id="BBM37570.1"/>
    </source>
</evidence>
<reference evidence="1 2" key="1">
    <citation type="submission" date="2019-07" db="EMBL/GenBank/DDBJ databases">
        <title>Complete Genome Sequence of Leptotrichia hofstadii Strain JCM16775.</title>
        <authorList>
            <person name="Watanabe S."/>
            <person name="Cui L."/>
        </authorList>
    </citation>
    <scope>NUCLEOTIDE SEQUENCE [LARGE SCALE GENOMIC DNA]</scope>
    <source>
        <strain evidence="1 2">JCM16775</strain>
    </source>
</reference>
<dbReference type="AlphaFoldDB" id="A0A510JE49"/>
<keyword evidence="2" id="KW-1185">Reference proteome</keyword>
<sequence>MHSLNILEKDLNLEQDYKKYNNGINIRNTNKLYFLMFFHIVSGNAELIKLYRLAVFEG</sequence>
<dbReference type="EMBL" id="AP019823">
    <property type="protein sequence ID" value="BBM37570.1"/>
    <property type="molecule type" value="Genomic_DNA"/>
</dbReference>
<name>A0A510JE49_9FUSO</name>
<evidence type="ECO:0000313" key="2">
    <source>
        <dbReference type="Proteomes" id="UP000321892"/>
    </source>
</evidence>
<dbReference type="Proteomes" id="UP000321892">
    <property type="component" value="Chromosome"/>
</dbReference>
<gene>
    <name evidence="1" type="ORF">JCM16775_0254</name>
</gene>
<dbReference type="KEGG" id="lhf:JCM16775_0254"/>
<proteinExistence type="predicted"/>
<organism evidence="1 2">
    <name type="scientific">Leptotrichia hofstadii</name>
    <dbReference type="NCBI Taxonomy" id="157688"/>
    <lineage>
        <taxon>Bacteria</taxon>
        <taxon>Fusobacteriati</taxon>
        <taxon>Fusobacteriota</taxon>
        <taxon>Fusobacteriia</taxon>
        <taxon>Fusobacteriales</taxon>
        <taxon>Leptotrichiaceae</taxon>
        <taxon>Leptotrichia</taxon>
    </lineage>
</organism>